<keyword evidence="1" id="KW-0812">Transmembrane</keyword>
<keyword evidence="1" id="KW-1133">Transmembrane helix</keyword>
<dbReference type="Proteomes" id="UP000663828">
    <property type="component" value="Unassembled WGS sequence"/>
</dbReference>
<proteinExistence type="predicted"/>
<dbReference type="EMBL" id="CAJNOR010004291">
    <property type="protein sequence ID" value="CAF1490910.1"/>
    <property type="molecule type" value="Genomic_DNA"/>
</dbReference>
<sequence>APVTNPGEVTPGITTTTVKSSASIKTGTMAVVCILIMPILQLIQAH</sequence>
<protein>
    <submittedName>
        <fullName evidence="2">Uncharacterized protein</fullName>
    </submittedName>
</protein>
<reference evidence="2" key="1">
    <citation type="submission" date="2021-02" db="EMBL/GenBank/DDBJ databases">
        <authorList>
            <person name="Nowell W R."/>
        </authorList>
    </citation>
    <scope>NUCLEOTIDE SEQUENCE</scope>
</reference>
<keyword evidence="3" id="KW-1185">Reference proteome</keyword>
<evidence type="ECO:0000313" key="3">
    <source>
        <dbReference type="Proteomes" id="UP000663828"/>
    </source>
</evidence>
<keyword evidence="1" id="KW-0472">Membrane</keyword>
<name>A0A815SJE9_ADIRI</name>
<feature type="transmembrane region" description="Helical" evidence="1">
    <location>
        <begin position="24"/>
        <end position="43"/>
    </location>
</feature>
<accession>A0A815SJE9</accession>
<comment type="caution">
    <text evidence="2">The sequence shown here is derived from an EMBL/GenBank/DDBJ whole genome shotgun (WGS) entry which is preliminary data.</text>
</comment>
<evidence type="ECO:0000313" key="2">
    <source>
        <dbReference type="EMBL" id="CAF1490910.1"/>
    </source>
</evidence>
<gene>
    <name evidence="2" type="ORF">XAT740_LOCUS39080</name>
</gene>
<dbReference type="AlphaFoldDB" id="A0A815SJE9"/>
<organism evidence="2 3">
    <name type="scientific">Adineta ricciae</name>
    <name type="common">Rotifer</name>
    <dbReference type="NCBI Taxonomy" id="249248"/>
    <lineage>
        <taxon>Eukaryota</taxon>
        <taxon>Metazoa</taxon>
        <taxon>Spiralia</taxon>
        <taxon>Gnathifera</taxon>
        <taxon>Rotifera</taxon>
        <taxon>Eurotatoria</taxon>
        <taxon>Bdelloidea</taxon>
        <taxon>Adinetida</taxon>
        <taxon>Adinetidae</taxon>
        <taxon>Adineta</taxon>
    </lineage>
</organism>
<feature type="non-terminal residue" evidence="2">
    <location>
        <position position="1"/>
    </location>
</feature>
<evidence type="ECO:0000256" key="1">
    <source>
        <dbReference type="SAM" id="Phobius"/>
    </source>
</evidence>